<dbReference type="PROSITE" id="PS51257">
    <property type="entry name" value="PROKAR_LIPOPROTEIN"/>
    <property type="match status" value="1"/>
</dbReference>
<sequence>MKKLILGCLLALFASGCNDNEPEQKPVELKISFAGENPVEFTVGEQKRLAFTVTGDDLEGLTFAAEPDEALSGWTVVVSAGREGDAYAGALDVTASATPSETAVTLTVTDRNGKPWSATTPTLTAV</sequence>
<comment type="caution">
    <text evidence="2">The sequence shown here is derived from an EMBL/GenBank/DDBJ whole genome shotgun (WGS) entry which is preliminary data.</text>
</comment>
<reference evidence="2" key="1">
    <citation type="submission" date="2023-10" db="EMBL/GenBank/DDBJ databases">
        <title>Genome Sequence of the Bacteria from From Gut Wall in Crohn's Disease.</title>
        <authorList>
            <person name="Rodriguez-Palacios A."/>
        </authorList>
    </citation>
    <scope>NUCLEOTIDE SEQUENCE</scope>
    <source>
        <strain evidence="2">CavFT-hAR58</strain>
    </source>
</reference>
<proteinExistence type="predicted"/>
<organism evidence="2 3">
    <name type="scientific">Alistipes finegoldii</name>
    <dbReference type="NCBI Taxonomy" id="214856"/>
    <lineage>
        <taxon>Bacteria</taxon>
        <taxon>Pseudomonadati</taxon>
        <taxon>Bacteroidota</taxon>
        <taxon>Bacteroidia</taxon>
        <taxon>Bacteroidales</taxon>
        <taxon>Rikenellaceae</taxon>
        <taxon>Alistipes</taxon>
    </lineage>
</organism>
<gene>
    <name evidence="2" type="ORF">RVH17_03850</name>
</gene>
<dbReference type="EMBL" id="JAWDES010000004">
    <property type="protein sequence ID" value="MDU0259253.1"/>
    <property type="molecule type" value="Genomic_DNA"/>
</dbReference>
<dbReference type="Proteomes" id="UP001181347">
    <property type="component" value="Unassembled WGS sequence"/>
</dbReference>
<dbReference type="AlphaFoldDB" id="A0AAE4LKH3"/>
<evidence type="ECO:0008006" key="4">
    <source>
        <dbReference type="Google" id="ProtNLM"/>
    </source>
</evidence>
<evidence type="ECO:0000256" key="1">
    <source>
        <dbReference type="SAM" id="SignalP"/>
    </source>
</evidence>
<feature type="signal peptide" evidence="1">
    <location>
        <begin position="1"/>
        <end position="19"/>
    </location>
</feature>
<protein>
    <recommendedName>
        <fullName evidence="4">BACON domain-containing protein</fullName>
    </recommendedName>
</protein>
<evidence type="ECO:0000313" key="3">
    <source>
        <dbReference type="Proteomes" id="UP001181347"/>
    </source>
</evidence>
<evidence type="ECO:0000313" key="2">
    <source>
        <dbReference type="EMBL" id="MDU0259253.1"/>
    </source>
</evidence>
<dbReference type="RefSeq" id="WP_229100517.1">
    <property type="nucleotide sequence ID" value="NZ_DBFJTA010000070.1"/>
</dbReference>
<keyword evidence="1" id="KW-0732">Signal</keyword>
<feature type="chain" id="PRO_5042176862" description="BACON domain-containing protein" evidence="1">
    <location>
        <begin position="20"/>
        <end position="126"/>
    </location>
</feature>
<accession>A0AAE4LKH3</accession>
<name>A0AAE4LKH3_9BACT</name>